<protein>
    <submittedName>
        <fullName evidence="1">Uncharacterized protein</fullName>
    </submittedName>
</protein>
<comment type="caution">
    <text evidence="1">The sequence shown here is derived from an EMBL/GenBank/DDBJ whole genome shotgun (WGS) entry which is preliminary data.</text>
</comment>
<evidence type="ECO:0000313" key="2">
    <source>
        <dbReference type="Proteomes" id="UP000030960"/>
    </source>
</evidence>
<dbReference type="RefSeq" id="WP_043146228.1">
    <property type="nucleotide sequence ID" value="NZ_JSUQ01000027.1"/>
</dbReference>
<evidence type="ECO:0000313" key="1">
    <source>
        <dbReference type="EMBL" id="KHQ50369.1"/>
    </source>
</evidence>
<accession>A0A0B3SIH3</accession>
<sequence>MSEWGPWIEHDGCGFPLAYAGQYMQATFILACEDEWGGAAGDERHQEFVAGKDVVNNPMWDHAKFGHGYHYISGPFAGRNFFAGKVIRYRIRKPRGVTLLQQIARDAKCPQKVDA</sequence>
<proteinExistence type="predicted"/>
<dbReference type="OrthoDB" id="7867138at2"/>
<dbReference type="EMBL" id="JSUQ01000027">
    <property type="protein sequence ID" value="KHQ50369.1"/>
    <property type="molecule type" value="Genomic_DNA"/>
</dbReference>
<organism evidence="1 2">
    <name type="scientific">Mameliella alba</name>
    <dbReference type="NCBI Taxonomy" id="561184"/>
    <lineage>
        <taxon>Bacteria</taxon>
        <taxon>Pseudomonadati</taxon>
        <taxon>Pseudomonadota</taxon>
        <taxon>Alphaproteobacteria</taxon>
        <taxon>Rhodobacterales</taxon>
        <taxon>Roseobacteraceae</taxon>
        <taxon>Mameliella</taxon>
    </lineage>
</organism>
<dbReference type="AlphaFoldDB" id="A0A0B3SIH3"/>
<reference evidence="1 2" key="1">
    <citation type="submission" date="2014-10" db="EMBL/GenBank/DDBJ databases">
        <title>Genome sequence of Ponticoccus sp. strain UMTAT08 isolated from clonal culture of toxic dinoflagellate Alexandrium tamiyavanichii.</title>
        <authorList>
            <person name="Gan H.Y."/>
            <person name="Muhd D.-D."/>
            <person name="Mohd Noor M.E."/>
            <person name="Yeong Y.S."/>
            <person name="Usup G."/>
        </authorList>
    </citation>
    <scope>NUCLEOTIDE SEQUENCE [LARGE SCALE GENOMIC DNA]</scope>
    <source>
        <strain evidence="1 2">UMTAT08</strain>
    </source>
</reference>
<keyword evidence="2" id="KW-1185">Reference proteome</keyword>
<gene>
    <name evidence="1" type="ORF">OA50_05044</name>
</gene>
<name>A0A0B3SIH3_9RHOB</name>
<dbReference type="Proteomes" id="UP000030960">
    <property type="component" value="Unassembled WGS sequence"/>
</dbReference>